<dbReference type="AlphaFoldDB" id="A0A2T1DA06"/>
<dbReference type="RefSeq" id="WP_073074348.1">
    <property type="nucleotide sequence ID" value="NZ_MPPI01000034.1"/>
</dbReference>
<evidence type="ECO:0000313" key="1">
    <source>
        <dbReference type="EMBL" id="PSB17286.1"/>
    </source>
</evidence>
<gene>
    <name evidence="1" type="ORF">C7B65_19290</name>
</gene>
<protein>
    <submittedName>
        <fullName evidence="1">Uncharacterized protein</fullName>
    </submittedName>
</protein>
<dbReference type="EMBL" id="PVWG01000030">
    <property type="protein sequence ID" value="PSB17286.1"/>
    <property type="molecule type" value="Genomic_DNA"/>
</dbReference>
<sequence>MQKTHAFALLAPIPEEHLLSGLDAVCFASSRRVNAAQLDSDDLPPNHLPKIAFGSMDFEVFGEAEKLRGGQAIEVLIYASHAKGDQPLNPEATWRGLYVGSVGSRRGRYPGKAIYRPKSTATDSPTWAVFWEVQGLERLKMPLPIGSLRGKDKKTNYQARFLPEGSVLIEFPGSRS</sequence>
<organism evidence="1 2">
    <name type="scientific">Phormidesmis priestleyi ULC007</name>
    <dbReference type="NCBI Taxonomy" id="1920490"/>
    <lineage>
        <taxon>Bacteria</taxon>
        <taxon>Bacillati</taxon>
        <taxon>Cyanobacteriota</taxon>
        <taxon>Cyanophyceae</taxon>
        <taxon>Leptolyngbyales</taxon>
        <taxon>Leptolyngbyaceae</taxon>
        <taxon>Phormidesmis</taxon>
    </lineage>
</organism>
<dbReference type="STRING" id="1920490.GCA_001895925_01938"/>
<comment type="caution">
    <text evidence="1">The sequence shown here is derived from an EMBL/GenBank/DDBJ whole genome shotgun (WGS) entry which is preliminary data.</text>
</comment>
<reference evidence="1 2" key="2">
    <citation type="submission" date="2018-03" db="EMBL/GenBank/DDBJ databases">
        <title>The ancient ancestry and fast evolution of plastids.</title>
        <authorList>
            <person name="Moore K.R."/>
            <person name="Magnabosco C."/>
            <person name="Momper L."/>
            <person name="Gold D.A."/>
            <person name="Bosak T."/>
            <person name="Fournier G.P."/>
        </authorList>
    </citation>
    <scope>NUCLEOTIDE SEQUENCE [LARGE SCALE GENOMIC DNA]</scope>
    <source>
        <strain evidence="1 2">ULC007</strain>
    </source>
</reference>
<evidence type="ECO:0000313" key="2">
    <source>
        <dbReference type="Proteomes" id="UP000238634"/>
    </source>
</evidence>
<accession>A0A2T1DA06</accession>
<keyword evidence="2" id="KW-1185">Reference proteome</keyword>
<reference evidence="1 2" key="1">
    <citation type="submission" date="2018-02" db="EMBL/GenBank/DDBJ databases">
        <authorList>
            <person name="Cohen D.B."/>
            <person name="Kent A.D."/>
        </authorList>
    </citation>
    <scope>NUCLEOTIDE SEQUENCE [LARGE SCALE GENOMIC DNA]</scope>
    <source>
        <strain evidence="1 2">ULC007</strain>
    </source>
</reference>
<dbReference type="Proteomes" id="UP000238634">
    <property type="component" value="Unassembled WGS sequence"/>
</dbReference>
<dbReference type="OrthoDB" id="8231875at2"/>
<name>A0A2T1DA06_9CYAN</name>
<proteinExistence type="predicted"/>